<comment type="caution">
    <text evidence="3">The sequence shown here is derived from an EMBL/GenBank/DDBJ whole genome shotgun (WGS) entry which is preliminary data.</text>
</comment>
<evidence type="ECO:0000259" key="2">
    <source>
        <dbReference type="Pfam" id="PF00535"/>
    </source>
</evidence>
<gene>
    <name evidence="3" type="ORF">H9705_04320</name>
</gene>
<name>A0A9D2SLY2_9FIRM</name>
<dbReference type="PANTHER" id="PTHR43179:SF7">
    <property type="entry name" value="RHAMNOSYLTRANSFERASE WBBL"/>
    <property type="match status" value="1"/>
</dbReference>
<dbReference type="InterPro" id="IPR001173">
    <property type="entry name" value="Glyco_trans_2-like"/>
</dbReference>
<dbReference type="PANTHER" id="PTHR43179">
    <property type="entry name" value="RHAMNOSYLTRANSFERASE WBBL"/>
    <property type="match status" value="1"/>
</dbReference>
<dbReference type="SUPFAM" id="SSF53448">
    <property type="entry name" value="Nucleotide-diphospho-sugar transferases"/>
    <property type="match status" value="2"/>
</dbReference>
<sequence length="645" mass="74738">MIKEGEQRVAANSVIRFLKKLKPYNIQKGFRYLRHFGLKEFLVRLSERMEPEEVPYGPWYEQHRAKPEELERQRKQSLVWQRKGALFLRSCSGRSDGDGAASDFSGDVQECLFSIVVPVFRTPEKFLCEMIDSVRNQSFPFWELCIANADPEDRTVAEVLERYSREDPRIRVKNLQENKGISENTNAALEMARGEFVGFLDHDDLLAPDALYEMAARLEKDGGIDVFYTDEDKVTTDLSEHFQPHLKPDFNPDLLRSNNYICHFFVVRREIARKLGGFRPEFNGAQDYDFIFRCTEQAGTIVHIPRILYHWRVHSASTADNPASKMYAYEAGKRAIEGNLERTGTKGEVTLRQDYGFYDVRYPVQGEPLVSILIPNRDQSETLLQCVRSVLDRSTWKKFEILIIENNSQRQETFDCYRELERDERIRVITYPGKTFNYSAINNFGVREARGEYLLFLNNDIEVITPDWIGQMLGNCQRPEVGIVGAKLYYPDDTIQHAGIIIGIGGIAGHAFLGLDRARSGYLHKASLQMDYSAVTAACMMMKAEVFRKINGFEEKLSVAFNDVDLCLRTVQQGYLVVYDPHVEMYHYESKSRGAEDSEEKIRRFQQEIEFMRTRWTRLLKEGDPNYNPNLTLSKWNYSLRGQKN</sequence>
<protein>
    <submittedName>
        <fullName evidence="3">Glycosyltransferase family 2 protein</fullName>
    </submittedName>
</protein>
<keyword evidence="1" id="KW-0175">Coiled coil</keyword>
<dbReference type="Proteomes" id="UP000823849">
    <property type="component" value="Unassembled WGS sequence"/>
</dbReference>
<proteinExistence type="predicted"/>
<feature type="domain" description="Glycosyltransferase 2-like" evidence="2">
    <location>
        <begin position="371"/>
        <end position="549"/>
    </location>
</feature>
<organism evidence="3 4">
    <name type="scientific">Candidatus Fusicatenibacter intestinigallinarum</name>
    <dbReference type="NCBI Taxonomy" id="2838598"/>
    <lineage>
        <taxon>Bacteria</taxon>
        <taxon>Bacillati</taxon>
        <taxon>Bacillota</taxon>
        <taxon>Clostridia</taxon>
        <taxon>Lachnospirales</taxon>
        <taxon>Lachnospiraceae</taxon>
        <taxon>Fusicatenibacter</taxon>
    </lineage>
</organism>
<dbReference type="CDD" id="cd04184">
    <property type="entry name" value="GT2_RfbC_Mx_like"/>
    <property type="match status" value="1"/>
</dbReference>
<evidence type="ECO:0000313" key="4">
    <source>
        <dbReference type="Proteomes" id="UP000823849"/>
    </source>
</evidence>
<accession>A0A9D2SLY2</accession>
<evidence type="ECO:0000313" key="3">
    <source>
        <dbReference type="EMBL" id="HJC15040.1"/>
    </source>
</evidence>
<reference evidence="3" key="1">
    <citation type="journal article" date="2021" name="PeerJ">
        <title>Extensive microbial diversity within the chicken gut microbiome revealed by metagenomics and culture.</title>
        <authorList>
            <person name="Gilroy R."/>
            <person name="Ravi A."/>
            <person name="Getino M."/>
            <person name="Pursley I."/>
            <person name="Horton D.L."/>
            <person name="Alikhan N.F."/>
            <person name="Baker D."/>
            <person name="Gharbi K."/>
            <person name="Hall N."/>
            <person name="Watson M."/>
            <person name="Adriaenssens E.M."/>
            <person name="Foster-Nyarko E."/>
            <person name="Jarju S."/>
            <person name="Secka A."/>
            <person name="Antonio M."/>
            <person name="Oren A."/>
            <person name="Chaudhuri R.R."/>
            <person name="La Ragione R."/>
            <person name="Hildebrand F."/>
            <person name="Pallen M.J."/>
        </authorList>
    </citation>
    <scope>NUCLEOTIDE SEQUENCE</scope>
    <source>
        <strain evidence="3">CHK185-5351</strain>
    </source>
</reference>
<dbReference type="Gene3D" id="3.90.550.10">
    <property type="entry name" value="Spore Coat Polysaccharide Biosynthesis Protein SpsA, Chain A"/>
    <property type="match status" value="2"/>
</dbReference>
<dbReference type="AlphaFoldDB" id="A0A9D2SLY2"/>
<feature type="domain" description="Glycosyltransferase 2-like" evidence="2">
    <location>
        <begin position="114"/>
        <end position="275"/>
    </location>
</feature>
<feature type="coiled-coil region" evidence="1">
    <location>
        <begin position="588"/>
        <end position="615"/>
    </location>
</feature>
<dbReference type="CDD" id="cd04186">
    <property type="entry name" value="GT_2_like_c"/>
    <property type="match status" value="1"/>
</dbReference>
<dbReference type="InterPro" id="IPR029044">
    <property type="entry name" value="Nucleotide-diphossugar_trans"/>
</dbReference>
<dbReference type="Pfam" id="PF00535">
    <property type="entry name" value="Glycos_transf_2"/>
    <property type="match status" value="2"/>
</dbReference>
<dbReference type="EMBL" id="DWWU01000019">
    <property type="protein sequence ID" value="HJC15040.1"/>
    <property type="molecule type" value="Genomic_DNA"/>
</dbReference>
<dbReference type="GO" id="GO:0016757">
    <property type="term" value="F:glycosyltransferase activity"/>
    <property type="evidence" value="ECO:0007669"/>
    <property type="project" value="UniProtKB-KW"/>
</dbReference>
<reference evidence="3" key="2">
    <citation type="submission" date="2021-04" db="EMBL/GenBank/DDBJ databases">
        <authorList>
            <person name="Gilroy R."/>
        </authorList>
    </citation>
    <scope>NUCLEOTIDE SEQUENCE</scope>
    <source>
        <strain evidence="3">CHK185-5351</strain>
    </source>
</reference>
<evidence type="ECO:0000256" key="1">
    <source>
        <dbReference type="SAM" id="Coils"/>
    </source>
</evidence>